<dbReference type="Gene3D" id="3.20.20.80">
    <property type="entry name" value="Glycosidases"/>
    <property type="match status" value="1"/>
</dbReference>
<organism evidence="7 8">
    <name type="scientific">Pseudobacteroides cellulosolvens ATCC 35603 = DSM 2933</name>
    <dbReference type="NCBI Taxonomy" id="398512"/>
    <lineage>
        <taxon>Bacteria</taxon>
        <taxon>Bacillati</taxon>
        <taxon>Bacillota</taxon>
        <taxon>Clostridia</taxon>
        <taxon>Eubacteriales</taxon>
        <taxon>Oscillospiraceae</taxon>
        <taxon>Pseudobacteroides</taxon>
    </lineage>
</organism>
<evidence type="ECO:0000313" key="8">
    <source>
        <dbReference type="Proteomes" id="UP000036923"/>
    </source>
</evidence>
<dbReference type="InterPro" id="IPR022790">
    <property type="entry name" value="GH26_dom"/>
</dbReference>
<dbReference type="PANTHER" id="PTHR40079:SF4">
    <property type="entry name" value="GH26 DOMAIN-CONTAINING PROTEIN-RELATED"/>
    <property type="match status" value="1"/>
</dbReference>
<name>A0A0L6JVI4_9FIRM</name>
<dbReference type="EMBL" id="LGTC01000001">
    <property type="protein sequence ID" value="KNY29876.1"/>
    <property type="molecule type" value="Genomic_DNA"/>
</dbReference>
<evidence type="ECO:0000256" key="3">
    <source>
        <dbReference type="ARBA" id="ARBA00023295"/>
    </source>
</evidence>
<dbReference type="InterPro" id="IPR036439">
    <property type="entry name" value="Dockerin_dom_sf"/>
</dbReference>
<keyword evidence="2 4" id="KW-0378">Hydrolase</keyword>
<dbReference type="GO" id="GO:0016985">
    <property type="term" value="F:mannan endo-1,4-beta-mannosidase activity"/>
    <property type="evidence" value="ECO:0007669"/>
    <property type="project" value="InterPro"/>
</dbReference>
<feature type="active site" description="Proton donor" evidence="4">
    <location>
        <position position="133"/>
    </location>
</feature>
<dbReference type="InterPro" id="IPR017853">
    <property type="entry name" value="GH"/>
</dbReference>
<evidence type="ECO:0000256" key="2">
    <source>
        <dbReference type="ARBA" id="ARBA00022801"/>
    </source>
</evidence>
<sequence length="400" mass="45012" precursor="true">MFKQKKLSILAIIILLTSLTLFPSAGGYAVSDLKVGAWIGEQPTDQGVEAFNQLQNRNLDIVHMFVDWSTNFDSIRNNVNSASANNAILLFTWEPWEYDTVQIMNGNADNYIKKMAQDMKSYGKEIWLRPLHEANGDWYPWAIGYKSGKNTNSTYISAFRHIVDIFRNEGTNNVKFIFNVNCSNVGPNTSFTGIYPGDNYVDYNSIDGYNWGTTQSWGSTWQTFDQIFSSAYNSLKNYNKQIFIAEWASTEIGGNKAQWITDSFNKIKSSYDKIFAQVWFSHNKETDWRINSSESALTAYKNAIKKTSANPTPTNTPTNPPTNTPSNTPSNTPTNTSIRIAEDINMDGVVNMADVLQIAIAFNSVRGNPNYKTILDLNNDGVINLSDVIMCAVKFNTICY</sequence>
<protein>
    <submittedName>
        <fullName evidence="7">Endoglucanase H/Glycosyl hydrolase family 26</fullName>
    </submittedName>
</protein>
<dbReference type="RefSeq" id="WP_081927234.1">
    <property type="nucleotide sequence ID" value="NZ_JQKC01000049.1"/>
</dbReference>
<dbReference type="InterPro" id="IPR000805">
    <property type="entry name" value="Glyco_hydro_26"/>
</dbReference>
<dbReference type="GO" id="GO:0000272">
    <property type="term" value="P:polysaccharide catabolic process"/>
    <property type="evidence" value="ECO:0007669"/>
    <property type="project" value="InterPro"/>
</dbReference>
<dbReference type="PROSITE" id="PS00018">
    <property type="entry name" value="EF_HAND_1"/>
    <property type="match status" value="2"/>
</dbReference>
<reference evidence="8" key="1">
    <citation type="submission" date="2015-07" db="EMBL/GenBank/DDBJ databases">
        <title>Near-Complete Genome Sequence of the Cellulolytic Bacterium Bacteroides (Pseudobacteroides) cellulosolvens ATCC 35603.</title>
        <authorList>
            <person name="Dassa B."/>
            <person name="Utturkar S.M."/>
            <person name="Klingeman D.M."/>
            <person name="Hurt R.A."/>
            <person name="Keller M."/>
            <person name="Xu J."/>
            <person name="Reddy Y.H.K."/>
            <person name="Borovok I."/>
            <person name="Grinberg I.R."/>
            <person name="Lamed R."/>
            <person name="Zhivin O."/>
            <person name="Bayer E.A."/>
            <person name="Brown S.D."/>
        </authorList>
    </citation>
    <scope>NUCLEOTIDE SEQUENCE [LARGE SCALE GENOMIC DNA]</scope>
    <source>
        <strain evidence="8">DSM 2933</strain>
    </source>
</reference>
<dbReference type="PROSITE" id="PS51764">
    <property type="entry name" value="GH26"/>
    <property type="match status" value="1"/>
</dbReference>
<evidence type="ECO:0000256" key="4">
    <source>
        <dbReference type="PROSITE-ProRule" id="PRU01100"/>
    </source>
</evidence>
<dbReference type="SUPFAM" id="SSF63446">
    <property type="entry name" value="Type I dockerin domain"/>
    <property type="match status" value="1"/>
</dbReference>
<feature type="active site" description="Nucleophile" evidence="4">
    <location>
        <position position="246"/>
    </location>
</feature>
<evidence type="ECO:0000313" key="7">
    <source>
        <dbReference type="EMBL" id="KNY29876.1"/>
    </source>
</evidence>
<accession>A0A0L6JVI4</accession>
<keyword evidence="8" id="KW-1185">Reference proteome</keyword>
<dbReference type="STRING" id="398512.Bccel_5153"/>
<gene>
    <name evidence="7" type="ORF">Bccel_5153</name>
</gene>
<comment type="caution">
    <text evidence="7">The sequence shown here is derived from an EMBL/GenBank/DDBJ whole genome shotgun (WGS) entry which is preliminary data.</text>
</comment>
<dbReference type="PANTHER" id="PTHR40079">
    <property type="entry name" value="MANNAN ENDO-1,4-BETA-MANNOSIDASE E-RELATED"/>
    <property type="match status" value="1"/>
</dbReference>
<dbReference type="Proteomes" id="UP000036923">
    <property type="component" value="Unassembled WGS sequence"/>
</dbReference>
<dbReference type="AlphaFoldDB" id="A0A0L6JVI4"/>
<dbReference type="PATRIC" id="fig|398512.5.peg.5402"/>
<dbReference type="eggNOG" id="COG4124">
    <property type="taxonomic scope" value="Bacteria"/>
</dbReference>
<feature type="compositionally biased region" description="Low complexity" evidence="5">
    <location>
        <begin position="324"/>
        <end position="336"/>
    </location>
</feature>
<evidence type="ECO:0000259" key="6">
    <source>
        <dbReference type="PROSITE" id="PS51764"/>
    </source>
</evidence>
<dbReference type="InterPro" id="IPR002105">
    <property type="entry name" value="Dockerin_1_rpt"/>
</dbReference>
<feature type="region of interest" description="Disordered" evidence="5">
    <location>
        <begin position="306"/>
        <end position="336"/>
    </location>
</feature>
<evidence type="ECO:0000256" key="5">
    <source>
        <dbReference type="SAM" id="MobiDB-lite"/>
    </source>
</evidence>
<keyword evidence="3 4" id="KW-0326">Glycosidase</keyword>
<dbReference type="GO" id="GO:0006080">
    <property type="term" value="P:substituted mannan metabolic process"/>
    <property type="evidence" value="ECO:0007669"/>
    <property type="project" value="InterPro"/>
</dbReference>
<dbReference type="SUPFAM" id="SSF51445">
    <property type="entry name" value="(Trans)glycosidases"/>
    <property type="match status" value="1"/>
</dbReference>
<dbReference type="Pfam" id="PF00404">
    <property type="entry name" value="Dockerin_1"/>
    <property type="match status" value="1"/>
</dbReference>
<feature type="domain" description="GH26" evidence="6">
    <location>
        <begin position="16"/>
        <end position="300"/>
    </location>
</feature>
<dbReference type="Pfam" id="PF02156">
    <property type="entry name" value="Glyco_hydro_26"/>
    <property type="match status" value="1"/>
</dbReference>
<dbReference type="OrthoDB" id="9802773at2"/>
<proteinExistence type="inferred from homology"/>
<dbReference type="Gene3D" id="1.10.1330.10">
    <property type="entry name" value="Dockerin domain"/>
    <property type="match status" value="1"/>
</dbReference>
<dbReference type="InterPro" id="IPR018247">
    <property type="entry name" value="EF_Hand_1_Ca_BS"/>
</dbReference>
<comment type="similarity">
    <text evidence="1 4">Belongs to the glycosyl hydrolase 26 family.</text>
</comment>
<evidence type="ECO:0000256" key="1">
    <source>
        <dbReference type="ARBA" id="ARBA00007754"/>
    </source>
</evidence>